<feature type="non-terminal residue" evidence="2">
    <location>
        <position position="1"/>
    </location>
</feature>
<dbReference type="Pfam" id="PF01223">
    <property type="entry name" value="Endonuclease_NS"/>
    <property type="match status" value="1"/>
</dbReference>
<gene>
    <name evidence="2" type="ORF">EZS27_033653</name>
</gene>
<evidence type="ECO:0000313" key="2">
    <source>
        <dbReference type="EMBL" id="KAA6315971.1"/>
    </source>
</evidence>
<proteinExistence type="predicted"/>
<sequence>KNVGIAAYPKLEIPQPLPNRREQIIFHTGYTVSYNELWRLPNWVAYELTRSETRGAEKHWHAKNRTMPNRKRKMKYLKTSRRDFSLFFRTGLFFFV</sequence>
<dbReference type="SUPFAM" id="SSF54060">
    <property type="entry name" value="His-Me finger endonucleases"/>
    <property type="match status" value="1"/>
</dbReference>
<dbReference type="AlphaFoldDB" id="A0A5J4Q599"/>
<dbReference type="EMBL" id="SNRY01005051">
    <property type="protein sequence ID" value="KAA6315971.1"/>
    <property type="molecule type" value="Genomic_DNA"/>
</dbReference>
<evidence type="ECO:0000259" key="1">
    <source>
        <dbReference type="Pfam" id="PF01223"/>
    </source>
</evidence>
<organism evidence="2">
    <name type="scientific">termite gut metagenome</name>
    <dbReference type="NCBI Taxonomy" id="433724"/>
    <lineage>
        <taxon>unclassified sequences</taxon>
        <taxon>metagenomes</taxon>
        <taxon>organismal metagenomes</taxon>
    </lineage>
</organism>
<dbReference type="GO" id="GO:0003676">
    <property type="term" value="F:nucleic acid binding"/>
    <property type="evidence" value="ECO:0007669"/>
    <property type="project" value="InterPro"/>
</dbReference>
<dbReference type="Gene3D" id="3.40.570.10">
    <property type="entry name" value="Extracellular Endonuclease, subunit A"/>
    <property type="match status" value="1"/>
</dbReference>
<dbReference type="InterPro" id="IPR044929">
    <property type="entry name" value="DNA/RNA_non-sp_Endonuclease_sf"/>
</dbReference>
<dbReference type="InterPro" id="IPR001604">
    <property type="entry name" value="Endo_G_ENPP1-like_dom"/>
</dbReference>
<reference evidence="2" key="1">
    <citation type="submission" date="2019-03" db="EMBL/GenBank/DDBJ databases">
        <title>Single cell metagenomics reveals metabolic interactions within the superorganism composed of flagellate Streblomastix strix and complex community of Bacteroidetes bacteria on its surface.</title>
        <authorList>
            <person name="Treitli S.C."/>
            <person name="Kolisko M."/>
            <person name="Husnik F."/>
            <person name="Keeling P."/>
            <person name="Hampl V."/>
        </authorList>
    </citation>
    <scope>NUCLEOTIDE SEQUENCE</scope>
    <source>
        <strain evidence="2">STM</strain>
    </source>
</reference>
<comment type="caution">
    <text evidence="2">The sequence shown here is derived from an EMBL/GenBank/DDBJ whole genome shotgun (WGS) entry which is preliminary data.</text>
</comment>
<accession>A0A5J4Q599</accession>
<dbReference type="GO" id="GO:0016787">
    <property type="term" value="F:hydrolase activity"/>
    <property type="evidence" value="ECO:0007669"/>
    <property type="project" value="InterPro"/>
</dbReference>
<dbReference type="GO" id="GO:0046872">
    <property type="term" value="F:metal ion binding"/>
    <property type="evidence" value="ECO:0007669"/>
    <property type="project" value="InterPro"/>
</dbReference>
<protein>
    <recommendedName>
        <fullName evidence="1">DNA/RNA non-specific endonuclease/pyrophosphatase/phosphodiesterase domain-containing protein</fullName>
    </recommendedName>
</protein>
<dbReference type="InterPro" id="IPR044925">
    <property type="entry name" value="His-Me_finger_sf"/>
</dbReference>
<name>A0A5J4Q599_9ZZZZ</name>
<feature type="domain" description="DNA/RNA non-specific endonuclease/pyrophosphatase/phosphodiesterase" evidence="1">
    <location>
        <begin position="19"/>
        <end position="73"/>
    </location>
</feature>